<comment type="caution">
    <text evidence="1">The sequence shown here is derived from an EMBL/GenBank/DDBJ whole genome shotgun (WGS) entry which is preliminary data.</text>
</comment>
<name>A0AAD2GC99_9STRA</name>
<protein>
    <recommendedName>
        <fullName evidence="3">F-box domain-containing protein</fullName>
    </recommendedName>
</protein>
<evidence type="ECO:0000313" key="1">
    <source>
        <dbReference type="EMBL" id="CAJ1969906.1"/>
    </source>
</evidence>
<keyword evidence="2" id="KW-1185">Reference proteome</keyword>
<evidence type="ECO:0000313" key="2">
    <source>
        <dbReference type="Proteomes" id="UP001295423"/>
    </source>
</evidence>
<proteinExistence type="predicted"/>
<gene>
    <name evidence="1" type="ORF">CYCCA115_LOCUS23940</name>
</gene>
<dbReference type="AlphaFoldDB" id="A0AAD2GC99"/>
<accession>A0AAD2GC99</accession>
<dbReference type="Proteomes" id="UP001295423">
    <property type="component" value="Unassembled WGS sequence"/>
</dbReference>
<evidence type="ECO:0008006" key="3">
    <source>
        <dbReference type="Google" id="ProtNLM"/>
    </source>
</evidence>
<organism evidence="1 2">
    <name type="scientific">Cylindrotheca closterium</name>
    <dbReference type="NCBI Taxonomy" id="2856"/>
    <lineage>
        <taxon>Eukaryota</taxon>
        <taxon>Sar</taxon>
        <taxon>Stramenopiles</taxon>
        <taxon>Ochrophyta</taxon>
        <taxon>Bacillariophyta</taxon>
        <taxon>Bacillariophyceae</taxon>
        <taxon>Bacillariophycidae</taxon>
        <taxon>Bacillariales</taxon>
        <taxon>Bacillariaceae</taxon>
        <taxon>Cylindrotheca</taxon>
    </lineage>
</organism>
<dbReference type="EMBL" id="CAKOGP040002436">
    <property type="protein sequence ID" value="CAJ1969906.1"/>
    <property type="molecule type" value="Genomic_DNA"/>
</dbReference>
<sequence length="393" mass="44884">MFEQLPFAVLSEMVEYLNPRERQRFAAANRVLKELFPMPLRIKIASKSTNTSLEEMYFVSLYKRPSAILSCHEALVFEKDYVLWTYDYTRENKVFLCRNHVEWGDTGTFEYLIFSVGLRSKDARQSIRIMGGKAGHQVHFGENVGVTFAGLNADPTTADSRYRSYLSVQAIADSIRWYSMVQEWGKDEVLQLHRWQDYAEVPKKNEERTPSTTSLTIHAMPDIADGIFHLFSPKSLDLGSASSEMVYHKIRCNMWIEKGYICVRALVNSMACSFAVPIIETDGLDGIQNPVNVMNMLWKKDDARWEGIKYYLAIALDLSCGRSSRSLCDILNALASCDESGTSTIAHDAARSMVYMQVDSYIVTARVPDCACNENERWECLVLDDSHSFPWIR</sequence>
<reference evidence="1" key="1">
    <citation type="submission" date="2023-08" db="EMBL/GenBank/DDBJ databases">
        <authorList>
            <person name="Audoor S."/>
            <person name="Bilcke G."/>
        </authorList>
    </citation>
    <scope>NUCLEOTIDE SEQUENCE</scope>
</reference>